<dbReference type="GO" id="GO:0016020">
    <property type="term" value="C:membrane"/>
    <property type="evidence" value="ECO:0007669"/>
    <property type="project" value="InterPro"/>
</dbReference>
<accession>A0A1Q2M3Z4</accession>
<dbReference type="GO" id="GO:0008146">
    <property type="term" value="F:sulfotransferase activity"/>
    <property type="evidence" value="ECO:0007669"/>
    <property type="project" value="InterPro"/>
</dbReference>
<organism evidence="1 2">
    <name type="scientific">Microbulbifer agarilyticus</name>
    <dbReference type="NCBI Taxonomy" id="260552"/>
    <lineage>
        <taxon>Bacteria</taxon>
        <taxon>Pseudomonadati</taxon>
        <taxon>Pseudomonadota</taxon>
        <taxon>Gammaproteobacteria</taxon>
        <taxon>Cellvibrionales</taxon>
        <taxon>Microbulbiferaceae</taxon>
        <taxon>Microbulbifer</taxon>
    </lineage>
</organism>
<dbReference type="Pfam" id="PF03567">
    <property type="entry name" value="Sulfotransfer_2"/>
    <property type="match status" value="1"/>
</dbReference>
<gene>
    <name evidence="1" type="ORF">Mag101_04290</name>
</gene>
<dbReference type="InterPro" id="IPR027417">
    <property type="entry name" value="P-loop_NTPase"/>
</dbReference>
<dbReference type="Proteomes" id="UP000188219">
    <property type="component" value="Chromosome"/>
</dbReference>
<dbReference type="Gene3D" id="3.40.50.300">
    <property type="entry name" value="P-loop containing nucleotide triphosphate hydrolases"/>
    <property type="match status" value="1"/>
</dbReference>
<reference evidence="1" key="1">
    <citation type="submission" date="2017-02" db="EMBL/GenBank/DDBJ databases">
        <title>Genome of Microbulbifer agarilyticus GP101.</title>
        <authorList>
            <person name="Jung J."/>
            <person name="Bae S.S."/>
            <person name="Baek K."/>
        </authorList>
    </citation>
    <scope>NUCLEOTIDE SEQUENCE [LARGE SCALE GENOMIC DNA]</scope>
    <source>
        <strain evidence="1">GP101</strain>
    </source>
</reference>
<dbReference type="KEGG" id="maga:Mag101_04290"/>
<evidence type="ECO:0000313" key="2">
    <source>
        <dbReference type="Proteomes" id="UP000188219"/>
    </source>
</evidence>
<name>A0A1Q2M3Z4_9GAMM</name>
<dbReference type="InterPro" id="IPR005331">
    <property type="entry name" value="Sulfotransferase"/>
</dbReference>
<dbReference type="RefSeq" id="WP_077401267.1">
    <property type="nucleotide sequence ID" value="NZ_CP019650.1"/>
</dbReference>
<protein>
    <recommendedName>
        <fullName evidence="3">Sulfotransferase family protein</fullName>
    </recommendedName>
</protein>
<dbReference type="OrthoDB" id="5734415at2"/>
<evidence type="ECO:0008006" key="3">
    <source>
        <dbReference type="Google" id="ProtNLM"/>
    </source>
</evidence>
<keyword evidence="2" id="KW-1185">Reference proteome</keyword>
<evidence type="ECO:0000313" key="1">
    <source>
        <dbReference type="EMBL" id="AQQ66942.1"/>
    </source>
</evidence>
<dbReference type="AlphaFoldDB" id="A0A1Q2M3Z4"/>
<proteinExistence type="predicted"/>
<dbReference type="STRING" id="260552.Mag101_04290"/>
<dbReference type="EMBL" id="CP019650">
    <property type="protein sequence ID" value="AQQ66942.1"/>
    <property type="molecule type" value="Genomic_DNA"/>
</dbReference>
<sequence length="241" mass="27401">MRKIIFHYHLFKNAGTSLDAAFKENLAVDEWVTSEFPGNPSLNRKMVQEWIVSNPKAKCFSSHTAVLPPPNIKGIDILPVIFVRHPIDRIASAYAFERKQDGSSFGSVLARNTDFKGYVETRLALLHDRQCRDFHAQKLSAMFEQGDEKSRAFRALDALPFVGLVEDFQGSLKTLNAMAIDREYTDTPLSIVRKNVSRASSGTLEDKIDQIREQLGDELYSRLIDCNSIDLEIFEYLKKNI</sequence>
<dbReference type="SUPFAM" id="SSF52540">
    <property type="entry name" value="P-loop containing nucleoside triphosphate hydrolases"/>
    <property type="match status" value="1"/>
</dbReference>